<dbReference type="STRING" id="321146.A0A139H1S9"/>
<dbReference type="PRINTS" id="PR00385">
    <property type="entry name" value="P450"/>
</dbReference>
<evidence type="ECO:0008006" key="4">
    <source>
        <dbReference type="Google" id="ProtNLM"/>
    </source>
</evidence>
<evidence type="ECO:0000256" key="1">
    <source>
        <dbReference type="PIRSR" id="PIRSR602401-1"/>
    </source>
</evidence>
<accession>A0A139H1S9</accession>
<dbReference type="Gene3D" id="1.10.630.10">
    <property type="entry name" value="Cytochrome P450"/>
    <property type="match status" value="1"/>
</dbReference>
<dbReference type="EMBL" id="LFZN01000177">
    <property type="protein sequence ID" value="KXS96362.1"/>
    <property type="molecule type" value="Genomic_DNA"/>
</dbReference>
<dbReference type="GO" id="GO:0005506">
    <property type="term" value="F:iron ion binding"/>
    <property type="evidence" value="ECO:0007669"/>
    <property type="project" value="InterPro"/>
</dbReference>
<keyword evidence="1" id="KW-0349">Heme</keyword>
<feature type="binding site" description="axial binding residue" evidence="1">
    <location>
        <position position="407"/>
    </location>
    <ligand>
        <name>heme</name>
        <dbReference type="ChEBI" id="CHEBI:30413"/>
    </ligand>
    <ligandPart>
        <name>Fe</name>
        <dbReference type="ChEBI" id="CHEBI:18248"/>
    </ligandPart>
</feature>
<gene>
    <name evidence="2" type="ORF">AC578_3086</name>
</gene>
<dbReference type="GO" id="GO:0016705">
    <property type="term" value="F:oxidoreductase activity, acting on paired donors, with incorporation or reduction of molecular oxygen"/>
    <property type="evidence" value="ECO:0007669"/>
    <property type="project" value="InterPro"/>
</dbReference>
<dbReference type="GO" id="GO:0004497">
    <property type="term" value="F:monooxygenase activity"/>
    <property type="evidence" value="ECO:0007669"/>
    <property type="project" value="InterPro"/>
</dbReference>
<dbReference type="AlphaFoldDB" id="A0A139H1S9"/>
<proteinExistence type="predicted"/>
<evidence type="ECO:0000313" key="2">
    <source>
        <dbReference type="EMBL" id="KXS96362.1"/>
    </source>
</evidence>
<dbReference type="Pfam" id="PF00067">
    <property type="entry name" value="p450"/>
    <property type="match status" value="1"/>
</dbReference>
<organism evidence="2 3">
    <name type="scientific">Pseudocercospora eumusae</name>
    <dbReference type="NCBI Taxonomy" id="321146"/>
    <lineage>
        <taxon>Eukaryota</taxon>
        <taxon>Fungi</taxon>
        <taxon>Dikarya</taxon>
        <taxon>Ascomycota</taxon>
        <taxon>Pezizomycotina</taxon>
        <taxon>Dothideomycetes</taxon>
        <taxon>Dothideomycetidae</taxon>
        <taxon>Mycosphaerellales</taxon>
        <taxon>Mycosphaerellaceae</taxon>
        <taxon>Pseudocercospora</taxon>
    </lineage>
</organism>
<dbReference type="PANTHER" id="PTHR24305">
    <property type="entry name" value="CYTOCHROME P450"/>
    <property type="match status" value="1"/>
</dbReference>
<dbReference type="PANTHER" id="PTHR24305:SF168">
    <property type="entry name" value="P450, PUTATIVE (EUROFUNG)-RELATED"/>
    <property type="match status" value="1"/>
</dbReference>
<keyword evidence="3" id="KW-1185">Reference proteome</keyword>
<evidence type="ECO:0000313" key="3">
    <source>
        <dbReference type="Proteomes" id="UP000070133"/>
    </source>
</evidence>
<dbReference type="PRINTS" id="PR00463">
    <property type="entry name" value="EP450I"/>
</dbReference>
<dbReference type="SUPFAM" id="SSF48264">
    <property type="entry name" value="Cytochrome P450"/>
    <property type="match status" value="1"/>
</dbReference>
<dbReference type="Proteomes" id="UP000070133">
    <property type="component" value="Unassembled WGS sequence"/>
</dbReference>
<dbReference type="InterPro" id="IPR050121">
    <property type="entry name" value="Cytochrome_P450_monoxygenase"/>
</dbReference>
<protein>
    <recommendedName>
        <fullName evidence="4">Cytochrome P450</fullName>
    </recommendedName>
</protein>
<sequence>MNSLTVAVLMNQIFRRRSAWYFTHLSDKYGPIVRIAPGEVMITSADTLRSINAVQSRYRRGPFFTAFRFIPNRDNIFSFQSDADHSSRRSRMAPGYLGRGVSSYDEIIDEQLTRVFALIDRKYVCSSTCSENRTMDLNAISYFYPLDVIGSIALGRPFGYLDDGVDLYRFKAVNDKFFIYAVTLACVPSVMTLLQKWPLSLLMPKDSDTSGFGKIIGVSAKIIDERLLPGAKPRKDMLQAFIAAGLSRDELIQESIVQIVAGTDTIGSTIRTVFACLLSSPPAYSRVAKEIRDRDTEDSISSPVTEAQCRSLPYLQAVLRESMRLYPPLTALAFKQVPPGGDILAGHFLPEGTQVGQNIYGILRDPKTWGVDGNSFVPERWLGQPEEHEKEMQAALDLTFGYGKYKCLGQRLAIAEVSKFLVEFLRRYDFAAAVTHDPLHLAAAFGWPSDRFLLRITYRCRESKI</sequence>
<comment type="cofactor">
    <cofactor evidence="1">
        <name>heme</name>
        <dbReference type="ChEBI" id="CHEBI:30413"/>
    </cofactor>
</comment>
<dbReference type="GO" id="GO:0020037">
    <property type="term" value="F:heme binding"/>
    <property type="evidence" value="ECO:0007669"/>
    <property type="project" value="InterPro"/>
</dbReference>
<dbReference type="InterPro" id="IPR001128">
    <property type="entry name" value="Cyt_P450"/>
</dbReference>
<keyword evidence="1" id="KW-0479">Metal-binding</keyword>
<name>A0A139H1S9_9PEZI</name>
<dbReference type="CDD" id="cd11060">
    <property type="entry name" value="CYP57A1-like"/>
    <property type="match status" value="1"/>
</dbReference>
<reference evidence="2 3" key="1">
    <citation type="submission" date="2015-07" db="EMBL/GenBank/DDBJ databases">
        <title>Comparative genomics of the Sigatoka disease complex on banana suggests a link between parallel evolutionary changes in Pseudocercospora fijiensis and Pseudocercospora eumusae and increased virulence on the banana host.</title>
        <authorList>
            <person name="Chang T.-C."/>
            <person name="Salvucci A."/>
            <person name="Crous P.W."/>
            <person name="Stergiopoulos I."/>
        </authorList>
    </citation>
    <scope>NUCLEOTIDE SEQUENCE [LARGE SCALE GENOMIC DNA]</scope>
    <source>
        <strain evidence="2 3">CBS 114824</strain>
    </source>
</reference>
<comment type="caution">
    <text evidence="2">The sequence shown here is derived from an EMBL/GenBank/DDBJ whole genome shotgun (WGS) entry which is preliminary data.</text>
</comment>
<dbReference type="InterPro" id="IPR036396">
    <property type="entry name" value="Cyt_P450_sf"/>
</dbReference>
<dbReference type="InterPro" id="IPR002401">
    <property type="entry name" value="Cyt_P450_E_grp-I"/>
</dbReference>
<keyword evidence="1" id="KW-0408">Iron</keyword>
<dbReference type="OrthoDB" id="3934656at2759"/>